<evidence type="ECO:0000313" key="1">
    <source>
        <dbReference type="EMBL" id="KAI9508503.1"/>
    </source>
</evidence>
<evidence type="ECO:0000313" key="2">
    <source>
        <dbReference type="Proteomes" id="UP001207468"/>
    </source>
</evidence>
<reference evidence="1" key="1">
    <citation type="submission" date="2021-03" db="EMBL/GenBank/DDBJ databases">
        <title>Evolutionary priming and transition to the ectomycorrhizal habit in an iconic lineage of mushroom-forming fungi: is preadaptation a requirement?</title>
        <authorList>
            <consortium name="DOE Joint Genome Institute"/>
            <person name="Looney B.P."/>
            <person name="Miyauchi S."/>
            <person name="Morin E."/>
            <person name="Drula E."/>
            <person name="Courty P.E."/>
            <person name="Chicoki N."/>
            <person name="Fauchery L."/>
            <person name="Kohler A."/>
            <person name="Kuo A."/>
            <person name="LaButti K."/>
            <person name="Pangilinan J."/>
            <person name="Lipzen A."/>
            <person name="Riley R."/>
            <person name="Andreopoulos W."/>
            <person name="He G."/>
            <person name="Johnson J."/>
            <person name="Barry K.W."/>
            <person name="Grigoriev I.V."/>
            <person name="Nagy L."/>
            <person name="Hibbett D."/>
            <person name="Henrissat B."/>
            <person name="Matheny P.B."/>
            <person name="Labbe J."/>
            <person name="Martin A.F."/>
        </authorList>
    </citation>
    <scope>NUCLEOTIDE SEQUENCE</scope>
    <source>
        <strain evidence="1">BPL698</strain>
    </source>
</reference>
<comment type="caution">
    <text evidence="1">The sequence shown here is derived from an EMBL/GenBank/DDBJ whole genome shotgun (WGS) entry which is preliminary data.</text>
</comment>
<keyword evidence="2" id="KW-1185">Reference proteome</keyword>
<accession>A0ACC0U9W7</accession>
<name>A0ACC0U9W7_9AGAM</name>
<protein>
    <submittedName>
        <fullName evidence="1">Uncharacterized protein</fullName>
    </submittedName>
</protein>
<dbReference type="Proteomes" id="UP001207468">
    <property type="component" value="Unassembled WGS sequence"/>
</dbReference>
<organism evidence="1 2">
    <name type="scientific">Russula earlei</name>
    <dbReference type="NCBI Taxonomy" id="71964"/>
    <lineage>
        <taxon>Eukaryota</taxon>
        <taxon>Fungi</taxon>
        <taxon>Dikarya</taxon>
        <taxon>Basidiomycota</taxon>
        <taxon>Agaricomycotina</taxon>
        <taxon>Agaricomycetes</taxon>
        <taxon>Russulales</taxon>
        <taxon>Russulaceae</taxon>
        <taxon>Russula</taxon>
    </lineage>
</organism>
<proteinExistence type="predicted"/>
<sequence length="64" mass="7154">MRYIAAYAAGVLHRDLNPGNITIFRDEDNPLNIRGGMLIDWDLSKAVDQMNEHTAAHQDSRTGS</sequence>
<gene>
    <name evidence="1" type="ORF">F5148DRAFT_1196157</name>
</gene>
<dbReference type="EMBL" id="JAGFNK010000089">
    <property type="protein sequence ID" value="KAI9508503.1"/>
    <property type="molecule type" value="Genomic_DNA"/>
</dbReference>